<reference evidence="6" key="1">
    <citation type="submission" date="2020-01" db="EMBL/GenBank/DDBJ databases">
        <title>'Steroidobacter agaridevorans' sp. nov., agar-degrading bacteria isolated from rhizosphere soils.</title>
        <authorList>
            <person name="Ikenaga M."/>
            <person name="Kataoka M."/>
            <person name="Murouchi A."/>
            <person name="Katsuragi S."/>
            <person name="Sakai M."/>
        </authorList>
    </citation>
    <scope>NUCLEOTIDE SEQUENCE [LARGE SCALE GENOMIC DNA]</scope>
    <source>
        <strain evidence="6">YU21-B</strain>
    </source>
</reference>
<dbReference type="InterPro" id="IPR036291">
    <property type="entry name" value="NAD(P)-bd_dom_sf"/>
</dbReference>
<name>A0A829YH19_9GAMM</name>
<gene>
    <name evidence="5" type="ORF">GCM10011487_38660</name>
</gene>
<dbReference type="Pfam" id="PF22725">
    <property type="entry name" value="GFO_IDH_MocA_C3"/>
    <property type="match status" value="1"/>
</dbReference>
<keyword evidence="6" id="KW-1185">Reference proteome</keyword>
<dbReference type="RefSeq" id="WP_161813469.1">
    <property type="nucleotide sequence ID" value="NZ_BLJN01000003.1"/>
</dbReference>
<protein>
    <submittedName>
        <fullName evidence="5">Oxidoreductase</fullName>
    </submittedName>
</protein>
<evidence type="ECO:0000313" key="5">
    <source>
        <dbReference type="EMBL" id="GFE81866.1"/>
    </source>
</evidence>
<dbReference type="Proteomes" id="UP000445000">
    <property type="component" value="Unassembled WGS sequence"/>
</dbReference>
<proteinExistence type="inferred from homology"/>
<evidence type="ECO:0000313" key="6">
    <source>
        <dbReference type="Proteomes" id="UP000445000"/>
    </source>
</evidence>
<dbReference type="GO" id="GO:0000166">
    <property type="term" value="F:nucleotide binding"/>
    <property type="evidence" value="ECO:0007669"/>
    <property type="project" value="InterPro"/>
</dbReference>
<evidence type="ECO:0000259" key="4">
    <source>
        <dbReference type="Pfam" id="PF22725"/>
    </source>
</evidence>
<dbReference type="Pfam" id="PF01408">
    <property type="entry name" value="GFO_IDH_MocA"/>
    <property type="match status" value="1"/>
</dbReference>
<evidence type="ECO:0000256" key="1">
    <source>
        <dbReference type="ARBA" id="ARBA00010928"/>
    </source>
</evidence>
<feature type="domain" description="GFO/IDH/MocA-like oxidoreductase" evidence="4">
    <location>
        <begin position="132"/>
        <end position="245"/>
    </location>
</feature>
<dbReference type="GO" id="GO:0016491">
    <property type="term" value="F:oxidoreductase activity"/>
    <property type="evidence" value="ECO:0007669"/>
    <property type="project" value="UniProtKB-KW"/>
</dbReference>
<dbReference type="PANTHER" id="PTHR22604:SF105">
    <property type="entry name" value="TRANS-1,2-DIHYDROBENZENE-1,2-DIOL DEHYDROGENASE"/>
    <property type="match status" value="1"/>
</dbReference>
<dbReference type="EMBL" id="BLJN01000003">
    <property type="protein sequence ID" value="GFE81866.1"/>
    <property type="molecule type" value="Genomic_DNA"/>
</dbReference>
<dbReference type="Gene3D" id="3.40.50.720">
    <property type="entry name" value="NAD(P)-binding Rossmann-like Domain"/>
    <property type="match status" value="1"/>
</dbReference>
<dbReference type="AlphaFoldDB" id="A0A829YH19"/>
<sequence>MSKLRIGLLGAARIATPFIAGAKLSSRAEVVAVASRDPARAKAFADTHGVPHALTYEQLLAAKEIDAVYIALPNSLHAHWSMAAARAGKHVLCEKPLALSEAEAIEMFSAADAAGVVLLEGYPFLFQPQTLEIERLIQAGEIGRVQTIFATCGFTLSNPDDFRLDPTMGGGALLDVGCYPVSLIRQLAGARPTRVTATAQWHGGVDRTLAATLEFASGTIAQLSCSFASGLVRTAVIAGSEGIIETDYGNHTIRSAAPSFGLRRGSDWRRPTERIAVPREDGFRLEIDAFAAMIDGSDRDQQAARRAASIDIAWILETILARARVASS</sequence>
<dbReference type="Gene3D" id="3.30.360.10">
    <property type="entry name" value="Dihydrodipicolinate Reductase, domain 2"/>
    <property type="match status" value="1"/>
</dbReference>
<comment type="similarity">
    <text evidence="1">Belongs to the Gfo/Idh/MocA family.</text>
</comment>
<dbReference type="SUPFAM" id="SSF55347">
    <property type="entry name" value="Glyceraldehyde-3-phosphate dehydrogenase-like, C-terminal domain"/>
    <property type="match status" value="1"/>
</dbReference>
<feature type="domain" description="Gfo/Idh/MocA-like oxidoreductase N-terminal" evidence="3">
    <location>
        <begin position="4"/>
        <end position="122"/>
    </location>
</feature>
<evidence type="ECO:0000256" key="2">
    <source>
        <dbReference type="ARBA" id="ARBA00023002"/>
    </source>
</evidence>
<dbReference type="InterPro" id="IPR050984">
    <property type="entry name" value="Gfo/Idh/MocA_domain"/>
</dbReference>
<organism evidence="5 6">
    <name type="scientific">Steroidobacter agaridevorans</name>
    <dbReference type="NCBI Taxonomy" id="2695856"/>
    <lineage>
        <taxon>Bacteria</taxon>
        <taxon>Pseudomonadati</taxon>
        <taxon>Pseudomonadota</taxon>
        <taxon>Gammaproteobacteria</taxon>
        <taxon>Steroidobacterales</taxon>
        <taxon>Steroidobacteraceae</taxon>
        <taxon>Steroidobacter</taxon>
    </lineage>
</organism>
<dbReference type="InterPro" id="IPR055170">
    <property type="entry name" value="GFO_IDH_MocA-like_dom"/>
</dbReference>
<dbReference type="SUPFAM" id="SSF51735">
    <property type="entry name" value="NAD(P)-binding Rossmann-fold domains"/>
    <property type="match status" value="1"/>
</dbReference>
<keyword evidence="2" id="KW-0560">Oxidoreductase</keyword>
<dbReference type="InterPro" id="IPR000683">
    <property type="entry name" value="Gfo/Idh/MocA-like_OxRdtase_N"/>
</dbReference>
<comment type="caution">
    <text evidence="5">The sequence shown here is derived from an EMBL/GenBank/DDBJ whole genome shotgun (WGS) entry which is preliminary data.</text>
</comment>
<dbReference type="PANTHER" id="PTHR22604">
    <property type="entry name" value="OXIDOREDUCTASES"/>
    <property type="match status" value="1"/>
</dbReference>
<accession>A0A829YH19</accession>
<evidence type="ECO:0000259" key="3">
    <source>
        <dbReference type="Pfam" id="PF01408"/>
    </source>
</evidence>